<organism evidence="2 3">
    <name type="scientific">Archangium minus</name>
    <dbReference type="NCBI Taxonomy" id="83450"/>
    <lineage>
        <taxon>Bacteria</taxon>
        <taxon>Pseudomonadati</taxon>
        <taxon>Myxococcota</taxon>
        <taxon>Myxococcia</taxon>
        <taxon>Myxococcales</taxon>
        <taxon>Cystobacterineae</taxon>
        <taxon>Archangiaceae</taxon>
        <taxon>Archangium</taxon>
    </lineage>
</organism>
<name>A0ABY9X407_9BACT</name>
<evidence type="ECO:0000259" key="1">
    <source>
        <dbReference type="Pfam" id="PF07791"/>
    </source>
</evidence>
<reference evidence="2 3" key="1">
    <citation type="submission" date="2019-08" db="EMBL/GenBank/DDBJ databases">
        <title>Archangium and Cystobacter genomes.</title>
        <authorList>
            <person name="Chen I.-C.K."/>
            <person name="Wielgoss S."/>
        </authorList>
    </citation>
    <scope>NUCLEOTIDE SEQUENCE [LARGE SCALE GENOMIC DNA]</scope>
    <source>
        <strain evidence="2 3">Cbm 6</strain>
    </source>
</reference>
<evidence type="ECO:0000313" key="2">
    <source>
        <dbReference type="EMBL" id="WNG50110.1"/>
    </source>
</evidence>
<accession>A0ABY9X407</accession>
<keyword evidence="3" id="KW-1185">Reference proteome</keyword>
<feature type="domain" description="Immunity MXAN-0049 protein" evidence="1">
    <location>
        <begin position="2"/>
        <end position="148"/>
    </location>
</feature>
<gene>
    <name evidence="2" type="ORF">F0U60_42800</name>
</gene>
<proteinExistence type="predicted"/>
<protein>
    <recommendedName>
        <fullName evidence="1">Immunity MXAN-0049 protein domain-containing protein</fullName>
    </recommendedName>
</protein>
<evidence type="ECO:0000313" key="3">
    <source>
        <dbReference type="Proteomes" id="UP001611383"/>
    </source>
</evidence>
<dbReference type="InterPro" id="IPR012433">
    <property type="entry name" value="Imm11"/>
</dbReference>
<sequence>MPYYPKDPKIFLKEENPGIRLTSLLGNTNSYLIVCSEMKEVIASYCQDVEVEYLPFALYDHRKRLYSRDYFIINPIGSHDCLNEKASGVEYGPEGGVVRIAQLVLDAAKLNNLPPFFRIDKQRTTYVVSEPLAQSLKDRGFTNIQLEPLAISASA</sequence>
<dbReference type="Proteomes" id="UP001611383">
    <property type="component" value="Chromosome"/>
</dbReference>
<dbReference type="Pfam" id="PF07791">
    <property type="entry name" value="Imm11"/>
    <property type="match status" value="1"/>
</dbReference>
<dbReference type="EMBL" id="CP043494">
    <property type="protein sequence ID" value="WNG50110.1"/>
    <property type="molecule type" value="Genomic_DNA"/>
</dbReference>